<keyword evidence="2" id="KW-0732">Signal</keyword>
<keyword evidence="1" id="KW-0812">Transmembrane</keyword>
<comment type="caution">
    <text evidence="3">The sequence shown here is derived from an EMBL/GenBank/DDBJ whole genome shotgun (WGS) entry which is preliminary data.</text>
</comment>
<feature type="chain" id="PRO_5040265188" evidence="2">
    <location>
        <begin position="17"/>
        <end position="169"/>
    </location>
</feature>
<dbReference type="Proteomes" id="UP001152747">
    <property type="component" value="Unassembled WGS sequence"/>
</dbReference>
<keyword evidence="1" id="KW-1133">Transmembrane helix</keyword>
<evidence type="ECO:0000256" key="2">
    <source>
        <dbReference type="SAM" id="SignalP"/>
    </source>
</evidence>
<feature type="signal peptide" evidence="2">
    <location>
        <begin position="1"/>
        <end position="16"/>
    </location>
</feature>
<dbReference type="AlphaFoldDB" id="A0A9P1II06"/>
<name>A0A9P1II06_9PELO</name>
<protein>
    <submittedName>
        <fullName evidence="3">Uncharacterized protein</fullName>
    </submittedName>
</protein>
<organism evidence="3 4">
    <name type="scientific">Caenorhabditis angaria</name>
    <dbReference type="NCBI Taxonomy" id="860376"/>
    <lineage>
        <taxon>Eukaryota</taxon>
        <taxon>Metazoa</taxon>
        <taxon>Ecdysozoa</taxon>
        <taxon>Nematoda</taxon>
        <taxon>Chromadorea</taxon>
        <taxon>Rhabditida</taxon>
        <taxon>Rhabditina</taxon>
        <taxon>Rhabditomorpha</taxon>
        <taxon>Rhabditoidea</taxon>
        <taxon>Rhabditidae</taxon>
        <taxon>Peloderinae</taxon>
        <taxon>Caenorhabditis</taxon>
    </lineage>
</organism>
<reference evidence="3" key="1">
    <citation type="submission" date="2022-11" db="EMBL/GenBank/DDBJ databases">
        <authorList>
            <person name="Kikuchi T."/>
        </authorList>
    </citation>
    <scope>NUCLEOTIDE SEQUENCE</scope>
    <source>
        <strain evidence="3">PS1010</strain>
    </source>
</reference>
<evidence type="ECO:0000256" key="1">
    <source>
        <dbReference type="SAM" id="Phobius"/>
    </source>
</evidence>
<keyword evidence="1" id="KW-0472">Membrane</keyword>
<feature type="transmembrane region" description="Helical" evidence="1">
    <location>
        <begin position="144"/>
        <end position="165"/>
    </location>
</feature>
<sequence length="169" mass="19649">MLLISIIVIFIKVSDQIPIEIEAYYSNGTFHKIGLEVPIKNFENENCTSSDFIFVFKGEKIDCSWPNYEANLKMTSNLSGEYYNLTIICPSDCQICENLEKCKIEKQENVYYFNIDKSRIDIQHVSEHGAQVFHMNNEERNNKLTFRITIVILFVVALLFFGFVYGSEE</sequence>
<evidence type="ECO:0000313" key="4">
    <source>
        <dbReference type="Proteomes" id="UP001152747"/>
    </source>
</evidence>
<evidence type="ECO:0000313" key="3">
    <source>
        <dbReference type="EMBL" id="CAI5444960.1"/>
    </source>
</evidence>
<dbReference type="EMBL" id="CANHGI010000003">
    <property type="protein sequence ID" value="CAI5444960.1"/>
    <property type="molecule type" value="Genomic_DNA"/>
</dbReference>
<keyword evidence="4" id="KW-1185">Reference proteome</keyword>
<proteinExistence type="predicted"/>
<accession>A0A9P1II06</accession>
<gene>
    <name evidence="3" type="ORF">CAMP_LOCUS7597</name>
</gene>